<organism evidence="3 4">
    <name type="scientific">Drosophila arizonae</name>
    <name type="common">Fruit fly</name>
    <dbReference type="NCBI Taxonomy" id="7263"/>
    <lineage>
        <taxon>Eukaryota</taxon>
        <taxon>Metazoa</taxon>
        <taxon>Ecdysozoa</taxon>
        <taxon>Arthropoda</taxon>
        <taxon>Hexapoda</taxon>
        <taxon>Insecta</taxon>
        <taxon>Pterygota</taxon>
        <taxon>Neoptera</taxon>
        <taxon>Endopterygota</taxon>
        <taxon>Diptera</taxon>
        <taxon>Brachycera</taxon>
        <taxon>Muscomorpha</taxon>
        <taxon>Ephydroidea</taxon>
        <taxon>Drosophilidae</taxon>
        <taxon>Drosophila</taxon>
    </lineage>
</organism>
<keyword evidence="1" id="KW-0493">Microtubule</keyword>
<keyword evidence="3" id="KW-1185">Reference proteome</keyword>
<evidence type="ECO:0000313" key="4">
    <source>
        <dbReference type="RefSeq" id="XP_017863989.1"/>
    </source>
</evidence>
<dbReference type="InterPro" id="IPR041470">
    <property type="entry name" value="GCP_N"/>
</dbReference>
<dbReference type="Pfam" id="PF17681">
    <property type="entry name" value="GCP_N_terminal"/>
    <property type="match status" value="1"/>
</dbReference>
<dbReference type="Gene3D" id="1.20.120.1900">
    <property type="entry name" value="Gamma-tubulin complex, C-terminal domain"/>
    <property type="match status" value="1"/>
</dbReference>
<evidence type="ECO:0000256" key="1">
    <source>
        <dbReference type="ARBA" id="ARBA00022701"/>
    </source>
</evidence>
<name>A0ABM1P9V3_DROAR</name>
<reference evidence="4" key="3">
    <citation type="submission" date="2025-08" db="UniProtKB">
        <authorList>
            <consortium name="RefSeq"/>
        </authorList>
    </citation>
    <scope>IDENTIFICATION</scope>
    <source>
        <tissue evidence="4">Whole organism</tissue>
    </source>
</reference>
<evidence type="ECO:0000259" key="2">
    <source>
        <dbReference type="Pfam" id="PF17681"/>
    </source>
</evidence>
<proteinExistence type="predicted"/>
<protein>
    <submittedName>
        <fullName evidence="4">Uncharacterized protein LOC108614392</fullName>
    </submittedName>
</protein>
<gene>
    <name evidence="4" type="primary">LOC108614392</name>
</gene>
<dbReference type="GeneID" id="108614392"/>
<evidence type="ECO:0000313" key="3">
    <source>
        <dbReference type="Proteomes" id="UP000694904"/>
    </source>
</evidence>
<dbReference type="InterPro" id="IPR042241">
    <property type="entry name" value="GCP_C_sf"/>
</dbReference>
<dbReference type="Proteomes" id="UP000694904">
    <property type="component" value="Chromosome 4"/>
</dbReference>
<sequence length="904" mass="105611">MILEECRELVDRQIPKLVKLLLESEVEDETYANCLKSALCRLENYAKPLNTAESISQNLGDFLDRYVCERLEIMAHTIKTLCNVILDDIIITDCFKLALLDFMLSVNFKAFRSVRIHYDDYMARRKKVLKALAAAQSTTCVYGRREIKLDSYRETMSSINNYTTTSEEDVLSESTASLHTIRSQDISDQIETLAIGSSSDEIYPNQEQEPIDPPPAMSRCKYLTGNRRFIVAFGSYLRGKFNNAPQCLMEYGEEGFVLREILCMFFLPGDCHFFHIDNHMIELRPDVISNKETRLFIVEKFLGPLQHMQMIQLYINCNETSKDNTERTETLLCLSAAFRRLLKPIVEVLTQFERSLSNDFELLNLRDLRRATKTRFQSLERLWSLAAATYMSYPAEFGNEPHSRSQHIICSLVELTLQTLTSKDPAKRAYAAALLLNELQVSCRFLDSWWQTGEFNDWFEEFAAMKCEQNCRTEYTMRPYDYGQPYMKICRIYRIIKRHIESAGPALAALYDSQRLVDFVSDHQELLAIKLHQAVVRSMNEELRFYQRHPETSVQAGRDIFWQLRTTDDEHLRSLYYAYYEETMSDLSQPEFCSIDELLRRCQNCVVYTPFAELICQTFERHLEQRALLVNRYVNNLIQDRLQLAKVFEKLRSVFLLLNFNEFDEEYSLAYGYLENGLIVKGAEQLQIIMNKYNSMELLRNDPFYVTLPITNIEQLALAYSCNKMLTSIITEQQIKSYNEAFRIRLQLYVTVYRVQQLPQLYSDHSVARSLAELQDTVLQALDKHFRMKALQKAVDQLDEILRRCEKLSHLQIAHQEFVRLMVASLKLGVYRSQHELQELLAMARIVICLWRRVEYVLFYNITEGDKGCDSDEKYDAHNMAYLMSVTTATKAMRALHPLKDIVK</sequence>
<accession>A0ABM1P9V3</accession>
<reference evidence="3" key="2">
    <citation type="journal article" date="2016" name="G3 (Bethesda)">
        <title>Genome Evolution in Three Species of Cactophilic Drosophila.</title>
        <authorList>
            <person name="Sanchez-Flores A."/>
            <person name="Penazola F."/>
            <person name="Carpinteyro-Ponce J."/>
            <person name="Nazario-Yepiz N."/>
            <person name="Abreu-Goodger C."/>
            <person name="Machado C.A."/>
            <person name="Markow T.A."/>
        </authorList>
    </citation>
    <scope>NUCLEOTIDE SEQUENCE [LARGE SCALE GENOMIC DNA]</scope>
</reference>
<reference evidence="3" key="1">
    <citation type="journal article" date="1997" name="Nucleic Acids Res.">
        <title>tRNAscan-SE: a program for improved detection of transfer RNA genes in genomic sequence.</title>
        <authorList>
            <person name="Lowe T.M."/>
            <person name="Eddy S.R."/>
        </authorList>
    </citation>
    <scope>NUCLEOTIDE SEQUENCE [LARGE SCALE GENOMIC DNA]</scope>
</reference>
<dbReference type="RefSeq" id="XP_017863989.1">
    <property type="nucleotide sequence ID" value="XM_018008500.1"/>
</dbReference>
<feature type="domain" description="Gamma tubulin complex component protein N-terminal" evidence="2">
    <location>
        <begin position="271"/>
        <end position="462"/>
    </location>
</feature>